<evidence type="ECO:0000313" key="3">
    <source>
        <dbReference type="EMBL" id="CAL5227590.1"/>
    </source>
</evidence>
<dbReference type="InterPro" id="IPR043367">
    <property type="entry name" value="PLIP1/2/3"/>
</dbReference>
<dbReference type="Pfam" id="PF01764">
    <property type="entry name" value="Lipase_3"/>
    <property type="match status" value="1"/>
</dbReference>
<evidence type="ECO:0000259" key="2">
    <source>
        <dbReference type="Pfam" id="PF01764"/>
    </source>
</evidence>
<feature type="region of interest" description="Disordered" evidence="1">
    <location>
        <begin position="1"/>
        <end position="55"/>
    </location>
</feature>
<sequence>MASAGQLLRLPSRDSAVANSQQSFKDVERLRDLGGEATERGLQAQSAEERSGAVKAPPADIRRYLKPTGLMEMRYIRMLSSLCNETYYLSRLSKRTLRLRHKLELVTTSHECAHVAKEIPRTAAQTMEDGDAMASTPQQAETAQRDILESSQNAVPAMEALTKLKQQETKREKSWSPTEIVAQRLSAAAAAAANAAAPLANNITSFTSAAASAVPMKAMTSQLQVAAAAGQSTAVATIATVTAAVQSTWGGDKRLTKDKLHNPTEWFVADDPMSRTRYFIIQGSDTLDHWKVNLTFDPVVFEDPSLGVKVHRGVYEAAKLLYERYKPMVEEHLATSPFAKVSFTGHSLGGSLGSLLMLMFLHRGVIPISAISPTYTFGAPAIFCEASGPGGTCALAASTAPKALPAGGQHSAARAVSPAVAPKEAAASSAQIKTRHPVMDRPEVADRSLLERLGLPTGAIRNIIIHRDIVPRSFACDYKLVADILARVNDGFREHGCLQNTEGRQVMYYFLGKMFVLQPDEEHSFVREPDHPMLPPGPGLYTLQEPSLLASGARNVRSAAAAQLAGHAAELARLARKGSTHLGNISPKPASIGKPKSGTLALFNGKSKAKQAPAIGAPAATLFDAIMELLDFPHPLDMLSEVTAYGPDGAISRYHNPANYTLALGGVLRSRRKAWRPLLSGPSLVDALGRQQSASGVGASPGMAASGLWFNPRTGTQKVKVRRAGAA</sequence>
<dbReference type="PANTHER" id="PTHR46483">
    <property type="entry name" value="PHOSPHOLIPASE A1 PLIP2, CHLOROPLASTIC"/>
    <property type="match status" value="1"/>
</dbReference>
<dbReference type="EMBL" id="CAXHTA020000017">
    <property type="protein sequence ID" value="CAL5227590.1"/>
    <property type="molecule type" value="Genomic_DNA"/>
</dbReference>
<keyword evidence="4" id="KW-1185">Reference proteome</keyword>
<name>A0ABP1G896_9CHLO</name>
<dbReference type="Proteomes" id="UP001497392">
    <property type="component" value="Unassembled WGS sequence"/>
</dbReference>
<comment type="caution">
    <text evidence="3">The sequence shown here is derived from an EMBL/GenBank/DDBJ whole genome shotgun (WGS) entry which is preliminary data.</text>
</comment>
<organism evidence="3 4">
    <name type="scientific">Coccomyxa viridis</name>
    <dbReference type="NCBI Taxonomy" id="1274662"/>
    <lineage>
        <taxon>Eukaryota</taxon>
        <taxon>Viridiplantae</taxon>
        <taxon>Chlorophyta</taxon>
        <taxon>core chlorophytes</taxon>
        <taxon>Trebouxiophyceae</taxon>
        <taxon>Trebouxiophyceae incertae sedis</taxon>
        <taxon>Coccomyxaceae</taxon>
        <taxon>Coccomyxa</taxon>
    </lineage>
</organism>
<evidence type="ECO:0000313" key="4">
    <source>
        <dbReference type="Proteomes" id="UP001497392"/>
    </source>
</evidence>
<dbReference type="PANTHER" id="PTHR46483:SF4">
    <property type="entry name" value="PHOSPHOLIPASE A1 PLIP2, CHLOROPLASTIC"/>
    <property type="match status" value="1"/>
</dbReference>
<evidence type="ECO:0000256" key="1">
    <source>
        <dbReference type="SAM" id="MobiDB-lite"/>
    </source>
</evidence>
<protein>
    <submittedName>
        <fullName evidence="3">G10589 protein</fullName>
    </submittedName>
</protein>
<feature type="domain" description="Fungal lipase-type" evidence="2">
    <location>
        <begin position="279"/>
        <end position="382"/>
    </location>
</feature>
<proteinExistence type="predicted"/>
<dbReference type="SUPFAM" id="SSF53474">
    <property type="entry name" value="alpha/beta-Hydrolases"/>
    <property type="match status" value="1"/>
</dbReference>
<accession>A0ABP1G896</accession>
<dbReference type="Gene3D" id="3.40.50.1820">
    <property type="entry name" value="alpha/beta hydrolase"/>
    <property type="match status" value="1"/>
</dbReference>
<feature type="compositionally biased region" description="Basic and acidic residues" evidence="1">
    <location>
        <begin position="25"/>
        <end position="39"/>
    </location>
</feature>
<dbReference type="InterPro" id="IPR002921">
    <property type="entry name" value="Fungal_lipase-type"/>
</dbReference>
<gene>
    <name evidence="3" type="primary">g10589</name>
    <name evidence="3" type="ORF">VP750_LOCUS9496</name>
</gene>
<reference evidence="3 4" key="1">
    <citation type="submission" date="2024-06" db="EMBL/GenBank/DDBJ databases">
        <authorList>
            <person name="Kraege A."/>
            <person name="Thomma B."/>
        </authorList>
    </citation>
    <scope>NUCLEOTIDE SEQUENCE [LARGE SCALE GENOMIC DNA]</scope>
</reference>
<dbReference type="InterPro" id="IPR029058">
    <property type="entry name" value="AB_hydrolase_fold"/>
</dbReference>